<dbReference type="EMBL" id="NNAY01002771">
    <property type="protein sequence ID" value="OXU20597.1"/>
    <property type="molecule type" value="Genomic_DNA"/>
</dbReference>
<protein>
    <submittedName>
        <fullName evidence="2">Uncharacterized protein</fullName>
    </submittedName>
</protein>
<feature type="non-terminal residue" evidence="2">
    <location>
        <position position="1"/>
    </location>
</feature>
<proteinExistence type="predicted"/>
<gene>
    <name evidence="2" type="ORF">TSAR_010275</name>
</gene>
<reference evidence="2 3" key="1">
    <citation type="journal article" date="2017" name="Curr. Biol.">
        <title>The Evolution of Venom by Co-option of Single-Copy Genes.</title>
        <authorList>
            <person name="Martinson E.O."/>
            <person name="Mrinalini"/>
            <person name="Kelkar Y.D."/>
            <person name="Chang C.H."/>
            <person name="Werren J.H."/>
        </authorList>
    </citation>
    <scope>NUCLEOTIDE SEQUENCE [LARGE SCALE GENOMIC DNA]</scope>
    <source>
        <strain evidence="2 3">Alberta</strain>
        <tissue evidence="2">Whole body</tissue>
    </source>
</reference>
<dbReference type="AlphaFoldDB" id="A0A232EQJ5"/>
<comment type="caution">
    <text evidence="2">The sequence shown here is derived from an EMBL/GenBank/DDBJ whole genome shotgun (WGS) entry which is preliminary data.</text>
</comment>
<dbReference type="Proteomes" id="UP000215335">
    <property type="component" value="Unassembled WGS sequence"/>
</dbReference>
<accession>A0A232EQJ5</accession>
<sequence>SEVTTRRRLALLQTGALEPPKNPGPLKQRRFSEDYRRDSKHLAVTDRPVSLSALRVTLKIRGVKLLEGVVAV</sequence>
<feature type="region of interest" description="Disordered" evidence="1">
    <location>
        <begin position="1"/>
        <end position="29"/>
    </location>
</feature>
<evidence type="ECO:0000313" key="2">
    <source>
        <dbReference type="EMBL" id="OXU20597.1"/>
    </source>
</evidence>
<evidence type="ECO:0000313" key="3">
    <source>
        <dbReference type="Proteomes" id="UP000215335"/>
    </source>
</evidence>
<keyword evidence="3" id="KW-1185">Reference proteome</keyword>
<organism evidence="2 3">
    <name type="scientific">Trichomalopsis sarcophagae</name>
    <dbReference type="NCBI Taxonomy" id="543379"/>
    <lineage>
        <taxon>Eukaryota</taxon>
        <taxon>Metazoa</taxon>
        <taxon>Ecdysozoa</taxon>
        <taxon>Arthropoda</taxon>
        <taxon>Hexapoda</taxon>
        <taxon>Insecta</taxon>
        <taxon>Pterygota</taxon>
        <taxon>Neoptera</taxon>
        <taxon>Endopterygota</taxon>
        <taxon>Hymenoptera</taxon>
        <taxon>Apocrita</taxon>
        <taxon>Proctotrupomorpha</taxon>
        <taxon>Chalcidoidea</taxon>
        <taxon>Pteromalidae</taxon>
        <taxon>Pteromalinae</taxon>
        <taxon>Trichomalopsis</taxon>
    </lineage>
</organism>
<evidence type="ECO:0000256" key="1">
    <source>
        <dbReference type="SAM" id="MobiDB-lite"/>
    </source>
</evidence>
<name>A0A232EQJ5_9HYME</name>